<dbReference type="InterPro" id="IPR019294">
    <property type="entry name" value="Translation_reg_Com"/>
</dbReference>
<dbReference type="GO" id="GO:0003677">
    <property type="term" value="F:DNA binding"/>
    <property type="evidence" value="ECO:0007669"/>
    <property type="project" value="UniProtKB-KW"/>
</dbReference>
<dbReference type="AlphaFoldDB" id="A0A454JK04"/>
<keyword evidence="3" id="KW-1185">Reference proteome</keyword>
<reference evidence="2 3" key="1">
    <citation type="submission" date="2018-10" db="EMBL/GenBank/DDBJ databases">
        <title>Draft genome sequence of Aquitalea MWU14-2217 isolated from a wild cranberry bog in Provincetown, Massachusetts.</title>
        <authorList>
            <person name="Ebadzadsahrai G."/>
            <person name="Soby S."/>
        </authorList>
    </citation>
    <scope>NUCLEOTIDE SEQUENCE [LARGE SCALE GENOMIC DNA]</scope>
    <source>
        <strain evidence="2 3">MWU14-2217</strain>
    </source>
</reference>
<dbReference type="Pfam" id="PF10122">
    <property type="entry name" value="Zn_ribbon_Com"/>
    <property type="match status" value="1"/>
</dbReference>
<dbReference type="Proteomes" id="UP000274139">
    <property type="component" value="Unassembled WGS sequence"/>
</dbReference>
<keyword evidence="2" id="KW-0238">DNA-binding</keyword>
<evidence type="ECO:0000313" key="3">
    <source>
        <dbReference type="Proteomes" id="UP000274139"/>
    </source>
</evidence>
<feature type="compositionally biased region" description="Polar residues" evidence="1">
    <location>
        <begin position="48"/>
        <end position="59"/>
    </location>
</feature>
<sequence>MNTDIRCGHCGRKMAEGQYITLSIKCPRCRTLNHFKATSHPPAHQGVPNRTSPDANPSDHSLDRR</sequence>
<organism evidence="2 3">
    <name type="scientific">Aquitalea palustris</name>
    <dbReference type="NCBI Taxonomy" id="2480983"/>
    <lineage>
        <taxon>Bacteria</taxon>
        <taxon>Pseudomonadati</taxon>
        <taxon>Pseudomonadota</taxon>
        <taxon>Betaproteobacteria</taxon>
        <taxon>Neisseriales</taxon>
        <taxon>Chromobacteriaceae</taxon>
        <taxon>Aquitalea</taxon>
    </lineage>
</organism>
<accession>A0A454JK04</accession>
<evidence type="ECO:0000313" key="2">
    <source>
        <dbReference type="EMBL" id="RMC99567.1"/>
    </source>
</evidence>
<dbReference type="RefSeq" id="WP_103524117.1">
    <property type="nucleotide sequence ID" value="NZ_JAIZDC010000007.1"/>
</dbReference>
<name>A0A454JK04_9NEIS</name>
<feature type="region of interest" description="Disordered" evidence="1">
    <location>
        <begin position="35"/>
        <end position="65"/>
    </location>
</feature>
<evidence type="ECO:0000256" key="1">
    <source>
        <dbReference type="SAM" id="MobiDB-lite"/>
    </source>
</evidence>
<dbReference type="EMBL" id="RFAR01000024">
    <property type="protein sequence ID" value="RMC99567.1"/>
    <property type="molecule type" value="Genomic_DNA"/>
</dbReference>
<proteinExistence type="predicted"/>
<comment type="caution">
    <text evidence="2">The sequence shown here is derived from an EMBL/GenBank/DDBJ whole genome shotgun (WGS) entry which is preliminary data.</text>
</comment>
<protein>
    <submittedName>
        <fullName evidence="2">Com family DNA-binding transcriptional regulator</fullName>
    </submittedName>
</protein>
<gene>
    <name evidence="2" type="ORF">EAY64_07280</name>
</gene>
<dbReference type="OrthoDB" id="5460091at2"/>